<evidence type="ECO:0000313" key="6">
    <source>
        <dbReference type="Proteomes" id="UP000215335"/>
    </source>
</evidence>
<gene>
    <name evidence="5" type="ORF">TSAR_001006</name>
</gene>
<name>A0A232FKQ1_9HYME</name>
<feature type="domain" description="CUB" evidence="4">
    <location>
        <begin position="120"/>
        <end position="308"/>
    </location>
</feature>
<feature type="region of interest" description="Disordered" evidence="3">
    <location>
        <begin position="1"/>
        <end position="25"/>
    </location>
</feature>
<dbReference type="Pfam" id="PF00431">
    <property type="entry name" value="CUB"/>
    <property type="match status" value="1"/>
</dbReference>
<dbReference type="OrthoDB" id="6369184at2759"/>
<dbReference type="SMART" id="SM00042">
    <property type="entry name" value="CUB"/>
    <property type="match status" value="1"/>
</dbReference>
<feature type="compositionally biased region" description="Basic and acidic residues" evidence="3">
    <location>
        <begin position="10"/>
        <end position="21"/>
    </location>
</feature>
<dbReference type="CDD" id="cd00041">
    <property type="entry name" value="CUB"/>
    <property type="match status" value="1"/>
</dbReference>
<evidence type="ECO:0000313" key="5">
    <source>
        <dbReference type="EMBL" id="OXU31245.1"/>
    </source>
</evidence>
<dbReference type="InterPro" id="IPR035914">
    <property type="entry name" value="Sperma_CUB_dom_sf"/>
</dbReference>
<sequence>MQATAAAAADVRRGSMTRDRQASNMHRVLPNSDYIYLQRDSPITFTSVSNRKKANIPQGRKVRDRVSRKTVWEGKEITEQRKKVAAKNERIRRKDGNRRKKDYAERAENEKEASCSCVVYSSRYNPQGGTFTSPDYPKRYPANIDCLLYTFHARQDEIVELTFHHFQTRGSNVATERDQMRFLVIFGLHFVVCESERYFDVDDKAVQNIANDENHSCKALNKSSTVKFTENCAGGDFLKVFLHLEAGVRGVSEYTPWSRLLCGGLQDIPRQLYSSGPTLVLELHTQPATRASNASDTAPGFSGTFRFVDSQIIAIKAYIKRNIVTAAELLLKALMRCEN</sequence>
<evidence type="ECO:0000256" key="3">
    <source>
        <dbReference type="SAM" id="MobiDB-lite"/>
    </source>
</evidence>
<dbReference type="EMBL" id="NNAY01000074">
    <property type="protein sequence ID" value="OXU31245.1"/>
    <property type="molecule type" value="Genomic_DNA"/>
</dbReference>
<keyword evidence="6" id="KW-1185">Reference proteome</keyword>
<dbReference type="STRING" id="543379.A0A232FKQ1"/>
<dbReference type="AlphaFoldDB" id="A0A232FKQ1"/>
<accession>A0A232FKQ1</accession>
<dbReference type="PANTHER" id="PTHR24251">
    <property type="entry name" value="OVOCHYMASE-RELATED"/>
    <property type="match status" value="1"/>
</dbReference>
<dbReference type="InterPro" id="IPR000859">
    <property type="entry name" value="CUB_dom"/>
</dbReference>
<dbReference type="SUPFAM" id="SSF49854">
    <property type="entry name" value="Spermadhesin, CUB domain"/>
    <property type="match status" value="1"/>
</dbReference>
<evidence type="ECO:0000259" key="4">
    <source>
        <dbReference type="SMART" id="SM00042"/>
    </source>
</evidence>
<dbReference type="Gene3D" id="2.60.120.290">
    <property type="entry name" value="Spermadhesin, CUB domain"/>
    <property type="match status" value="1"/>
</dbReference>
<keyword evidence="1" id="KW-0677">Repeat</keyword>
<keyword evidence="2" id="KW-1015">Disulfide bond</keyword>
<comment type="caution">
    <text evidence="5">The sequence shown here is derived from an EMBL/GenBank/DDBJ whole genome shotgun (WGS) entry which is preliminary data.</text>
</comment>
<proteinExistence type="predicted"/>
<evidence type="ECO:0000256" key="1">
    <source>
        <dbReference type="ARBA" id="ARBA00022737"/>
    </source>
</evidence>
<dbReference type="Proteomes" id="UP000215335">
    <property type="component" value="Unassembled WGS sequence"/>
</dbReference>
<organism evidence="5 6">
    <name type="scientific">Trichomalopsis sarcophagae</name>
    <dbReference type="NCBI Taxonomy" id="543379"/>
    <lineage>
        <taxon>Eukaryota</taxon>
        <taxon>Metazoa</taxon>
        <taxon>Ecdysozoa</taxon>
        <taxon>Arthropoda</taxon>
        <taxon>Hexapoda</taxon>
        <taxon>Insecta</taxon>
        <taxon>Pterygota</taxon>
        <taxon>Neoptera</taxon>
        <taxon>Endopterygota</taxon>
        <taxon>Hymenoptera</taxon>
        <taxon>Apocrita</taxon>
        <taxon>Proctotrupomorpha</taxon>
        <taxon>Chalcidoidea</taxon>
        <taxon>Pteromalidae</taxon>
        <taxon>Pteromalinae</taxon>
        <taxon>Trichomalopsis</taxon>
    </lineage>
</organism>
<protein>
    <recommendedName>
        <fullName evidence="4">CUB domain-containing protein</fullName>
    </recommendedName>
</protein>
<reference evidence="5 6" key="1">
    <citation type="journal article" date="2017" name="Curr. Biol.">
        <title>The Evolution of Venom by Co-option of Single-Copy Genes.</title>
        <authorList>
            <person name="Martinson E.O."/>
            <person name="Mrinalini"/>
            <person name="Kelkar Y.D."/>
            <person name="Chang C.H."/>
            <person name="Werren J.H."/>
        </authorList>
    </citation>
    <scope>NUCLEOTIDE SEQUENCE [LARGE SCALE GENOMIC DNA]</scope>
    <source>
        <strain evidence="5 6">Alberta</strain>
        <tissue evidence="5">Whole body</tissue>
    </source>
</reference>
<evidence type="ECO:0000256" key="2">
    <source>
        <dbReference type="ARBA" id="ARBA00023157"/>
    </source>
</evidence>